<protein>
    <submittedName>
        <fullName evidence="2">Uncharacterized protein</fullName>
    </submittedName>
</protein>
<organism evidence="2 3">
    <name type="scientific">Coccomyxa viridis</name>
    <dbReference type="NCBI Taxonomy" id="1274662"/>
    <lineage>
        <taxon>Eukaryota</taxon>
        <taxon>Viridiplantae</taxon>
        <taxon>Chlorophyta</taxon>
        <taxon>core chlorophytes</taxon>
        <taxon>Trebouxiophyceae</taxon>
        <taxon>Trebouxiophyceae incertae sedis</taxon>
        <taxon>Coccomyxaceae</taxon>
        <taxon>Coccomyxa</taxon>
    </lineage>
</organism>
<name>A0AAV1IEA2_9CHLO</name>
<feature type="region of interest" description="Disordered" evidence="1">
    <location>
        <begin position="154"/>
        <end position="215"/>
    </location>
</feature>
<dbReference type="PANTHER" id="PTHR34131:SF3">
    <property type="entry name" value="(RAP ANNOTATION RELEASE2) GALACTOSE-BINDING LIKE DOMAIN CONTAINING PROTEIN"/>
    <property type="match status" value="1"/>
</dbReference>
<gene>
    <name evidence="2" type="ORF">CVIRNUC_007529</name>
</gene>
<dbReference type="EMBL" id="CAUYUE010000010">
    <property type="protein sequence ID" value="CAK0784325.1"/>
    <property type="molecule type" value="Genomic_DNA"/>
</dbReference>
<dbReference type="Proteomes" id="UP001314263">
    <property type="component" value="Unassembled WGS sequence"/>
</dbReference>
<evidence type="ECO:0000313" key="3">
    <source>
        <dbReference type="Proteomes" id="UP001314263"/>
    </source>
</evidence>
<feature type="region of interest" description="Disordered" evidence="1">
    <location>
        <begin position="250"/>
        <end position="284"/>
    </location>
</feature>
<dbReference type="PANTHER" id="PTHR34131">
    <property type="entry name" value="(RAP ANNOTATION RELEASE2) GALACTOSE-BINDING LIKE DOMAIN CONTAINING PROTEIN"/>
    <property type="match status" value="1"/>
</dbReference>
<proteinExistence type="predicted"/>
<dbReference type="AlphaFoldDB" id="A0AAV1IEA2"/>
<accession>A0AAV1IEA2</accession>
<feature type="compositionally biased region" description="Low complexity" evidence="1">
    <location>
        <begin position="256"/>
        <end position="268"/>
    </location>
</feature>
<keyword evidence="3" id="KW-1185">Reference proteome</keyword>
<sequence length="351" mass="37223">MDPSAVSMKALERAVAVVNRIITKSAVKKVGNSNTTAKGKAKWTKISAKARGQTHVKELDRADKSLADYLALPVEEYSLLDPSWITREPNSNVFCLSAPVRGITGVDLEPKVWITVDVDEEKGTVTFHSDRACTGDANMDGRLQLSFEGTLWHKPASKQAPPGRFNPWRKAGNRSQERVMGSQVPAVHPTSGNGSLARQASVAESEETATDQPTSVAVLQHSAHDSDVSLSSSLDTASAGAAAARSVVVAEHEAEPSSSSSREYSFTALASPEEHGDRATAGSSSTLHANARVWASVKLGPPLNVVPGFLISYTGGLIATAVLQALMPTVLELLGRDYETWAAGGGREALR</sequence>
<evidence type="ECO:0000313" key="2">
    <source>
        <dbReference type="EMBL" id="CAK0784325.1"/>
    </source>
</evidence>
<reference evidence="2 3" key="1">
    <citation type="submission" date="2023-10" db="EMBL/GenBank/DDBJ databases">
        <authorList>
            <person name="Maclean D."/>
            <person name="Macfadyen A."/>
        </authorList>
    </citation>
    <scope>NUCLEOTIDE SEQUENCE [LARGE SCALE GENOMIC DNA]</scope>
</reference>
<comment type="caution">
    <text evidence="2">The sequence shown here is derived from an EMBL/GenBank/DDBJ whole genome shotgun (WGS) entry which is preliminary data.</text>
</comment>
<evidence type="ECO:0000256" key="1">
    <source>
        <dbReference type="SAM" id="MobiDB-lite"/>
    </source>
</evidence>